<protein>
    <submittedName>
        <fullName evidence="1">Uncharacterized protein</fullName>
    </submittedName>
</protein>
<keyword evidence="2" id="KW-1185">Reference proteome</keyword>
<comment type="caution">
    <text evidence="1">The sequence shown here is derived from an EMBL/GenBank/DDBJ whole genome shotgun (WGS) entry which is preliminary data.</text>
</comment>
<gene>
    <name evidence="1" type="ORF">SCAR479_08254</name>
</gene>
<evidence type="ECO:0000313" key="1">
    <source>
        <dbReference type="EMBL" id="KAK9774980.1"/>
    </source>
</evidence>
<proteinExistence type="predicted"/>
<dbReference type="EMBL" id="JARVKM010000037">
    <property type="protein sequence ID" value="KAK9774980.1"/>
    <property type="molecule type" value="Genomic_DNA"/>
</dbReference>
<name>A0ABR2XMU2_9PEZI</name>
<evidence type="ECO:0000313" key="2">
    <source>
        <dbReference type="Proteomes" id="UP001465668"/>
    </source>
</evidence>
<sequence>MIVVLDCRTLYNEGLHEEFGLLGEFAGELHSEWLVVAELVIEVAGVEENDVHARVGALGQDVKVRKVSVSSDHGRSVHLETIETGGQ</sequence>
<dbReference type="Proteomes" id="UP001465668">
    <property type="component" value="Unassembled WGS sequence"/>
</dbReference>
<reference evidence="1 2" key="1">
    <citation type="submission" date="2024-02" db="EMBL/GenBank/DDBJ databases">
        <title>First draft genome assembly of two strains of Seiridium cardinale.</title>
        <authorList>
            <person name="Emiliani G."/>
            <person name="Scali E."/>
        </authorList>
    </citation>
    <scope>NUCLEOTIDE SEQUENCE [LARGE SCALE GENOMIC DNA]</scope>
    <source>
        <strain evidence="1 2">BM-138-000479</strain>
    </source>
</reference>
<accession>A0ABR2XMU2</accession>
<organism evidence="1 2">
    <name type="scientific">Seiridium cardinale</name>
    <dbReference type="NCBI Taxonomy" id="138064"/>
    <lineage>
        <taxon>Eukaryota</taxon>
        <taxon>Fungi</taxon>
        <taxon>Dikarya</taxon>
        <taxon>Ascomycota</taxon>
        <taxon>Pezizomycotina</taxon>
        <taxon>Sordariomycetes</taxon>
        <taxon>Xylariomycetidae</taxon>
        <taxon>Amphisphaeriales</taxon>
        <taxon>Sporocadaceae</taxon>
        <taxon>Seiridium</taxon>
    </lineage>
</organism>